<feature type="transmembrane region" description="Helical" evidence="4">
    <location>
        <begin position="299"/>
        <end position="321"/>
    </location>
</feature>
<evidence type="ECO:0000259" key="5">
    <source>
        <dbReference type="PROSITE" id="PS50109"/>
    </source>
</evidence>
<keyword evidence="4" id="KW-1133">Transmembrane helix</keyword>
<feature type="transmembrane region" description="Helical" evidence="4">
    <location>
        <begin position="333"/>
        <end position="357"/>
    </location>
</feature>
<dbReference type="GO" id="GO:0000160">
    <property type="term" value="P:phosphorelay signal transduction system"/>
    <property type="evidence" value="ECO:0007669"/>
    <property type="project" value="UniProtKB-KW"/>
</dbReference>
<feature type="transmembrane region" description="Helical" evidence="4">
    <location>
        <begin position="241"/>
        <end position="261"/>
    </location>
</feature>
<gene>
    <name evidence="6" type="ORF">SAMN05192589_110141</name>
</gene>
<dbReference type="CDD" id="cd16917">
    <property type="entry name" value="HATPase_UhpB-NarQ-NarX-like"/>
    <property type="match status" value="1"/>
</dbReference>
<dbReference type="InterPro" id="IPR036890">
    <property type="entry name" value="HATPase_C_sf"/>
</dbReference>
<dbReference type="SMART" id="SM00387">
    <property type="entry name" value="HATPase_c"/>
    <property type="match status" value="1"/>
</dbReference>
<dbReference type="OrthoDB" id="8697484at2"/>
<dbReference type="PROSITE" id="PS50109">
    <property type="entry name" value="HIS_KIN"/>
    <property type="match status" value="1"/>
</dbReference>
<dbReference type="Pfam" id="PF02518">
    <property type="entry name" value="HATPase_c"/>
    <property type="match status" value="1"/>
</dbReference>
<dbReference type="Pfam" id="PF07695">
    <property type="entry name" value="7TMR-DISM_7TM"/>
    <property type="match status" value="1"/>
</dbReference>
<dbReference type="InterPro" id="IPR050482">
    <property type="entry name" value="Sensor_HK_TwoCompSys"/>
</dbReference>
<feature type="transmembrane region" description="Helical" evidence="4">
    <location>
        <begin position="209"/>
        <end position="229"/>
    </location>
</feature>
<organism evidence="6 7">
    <name type="scientific">Paracidovorax valerianellae</name>
    <dbReference type="NCBI Taxonomy" id="187868"/>
    <lineage>
        <taxon>Bacteria</taxon>
        <taxon>Pseudomonadati</taxon>
        <taxon>Pseudomonadota</taxon>
        <taxon>Betaproteobacteria</taxon>
        <taxon>Burkholderiales</taxon>
        <taxon>Comamonadaceae</taxon>
        <taxon>Paracidovorax</taxon>
    </lineage>
</organism>
<evidence type="ECO:0000313" key="6">
    <source>
        <dbReference type="EMBL" id="SDD92996.1"/>
    </source>
</evidence>
<dbReference type="InterPro" id="IPR005467">
    <property type="entry name" value="His_kinase_dom"/>
</dbReference>
<feature type="domain" description="Histidine kinase" evidence="5">
    <location>
        <begin position="534"/>
        <end position="622"/>
    </location>
</feature>
<dbReference type="PANTHER" id="PTHR24421">
    <property type="entry name" value="NITRATE/NITRITE SENSOR PROTEIN NARX-RELATED"/>
    <property type="match status" value="1"/>
</dbReference>
<dbReference type="Gene3D" id="1.20.5.1930">
    <property type="match status" value="1"/>
</dbReference>
<protein>
    <submittedName>
        <fullName evidence="6">Signal transduction histidine kinase</fullName>
    </submittedName>
</protein>
<evidence type="ECO:0000256" key="2">
    <source>
        <dbReference type="ARBA" id="ARBA00022777"/>
    </source>
</evidence>
<accession>A0A1G6YTV9</accession>
<dbReference type="Proteomes" id="UP000198781">
    <property type="component" value="Unassembled WGS sequence"/>
</dbReference>
<proteinExistence type="predicted"/>
<dbReference type="InterPro" id="IPR003594">
    <property type="entry name" value="HATPase_dom"/>
</dbReference>
<dbReference type="GO" id="GO:0016301">
    <property type="term" value="F:kinase activity"/>
    <property type="evidence" value="ECO:0007669"/>
    <property type="project" value="UniProtKB-KW"/>
</dbReference>
<keyword evidence="2 6" id="KW-0418">Kinase</keyword>
<keyword evidence="3" id="KW-0902">Two-component regulatory system</keyword>
<keyword evidence="4" id="KW-0812">Transmembrane</keyword>
<dbReference type="STRING" id="187868.SAMN05192589_110141"/>
<keyword evidence="4" id="KW-0472">Membrane</keyword>
<dbReference type="InterPro" id="IPR011623">
    <property type="entry name" value="7TMR_DISM_rcpt_extracell_dom1"/>
</dbReference>
<evidence type="ECO:0000256" key="4">
    <source>
        <dbReference type="SAM" id="Phobius"/>
    </source>
</evidence>
<sequence length="622" mass="68063">MLWWAMALCGPAWAEPVALPGTCAPVVLSVEAARANANGAGDGPQLRPADGWEPVELPDVWVRRWPGHEGSVWYRIRWEPSCPAEKQAMGLGIDGMSMAGEVFLNDELLWRDASMAEPLSRSWNTPRWWLLPASGLASGVNTVWVRVVGLAPLSPGLGTVRLGSAAEVAREHFHSEWRQRTVYVFCAGLAAAVGCLFGVVWCQRRNEHAFGWYALMSIAWTAYVGTVLATTPWPFEETLAMSRWNIVSFVLYVVCFCLFTWRFGAQRMPRVERVLWGLAALGSAAVLLAPRAMIAEVFLVVWVGFVLIFFANCLQFQWHAWRPRPGGRNPSHMLLALCWLVFVVVGIHDLAVILNVWHARETWSAIAGPLTTVCMALLLGGRLVAGMRQIERFNHELEAHVAKARLELAQALQREHAQALGHAKLQERMEIAHDLHDGLGGSLVRSMALVEQASQPLPNSRVLSLFKVLRDDLRQVIDHGSSSGAIVPETPVRWAAPLRHRFTGILDEIGVASQWGIAPQWGAGVPSALQCLGLTRLVEEALSNVIKHSGARSLRVEVQPTDAGGLQVRIEDDGVGFDVAAVQHAGLSVGMRSMAARAERMGGALSVASEPGRTVVCVSLVL</sequence>
<reference evidence="6 7" key="1">
    <citation type="submission" date="2016-10" db="EMBL/GenBank/DDBJ databases">
        <authorList>
            <person name="de Groot N.N."/>
        </authorList>
    </citation>
    <scope>NUCLEOTIDE SEQUENCE [LARGE SCALE GENOMIC DNA]</scope>
    <source>
        <strain evidence="6 7">DSM 16619</strain>
    </source>
</reference>
<evidence type="ECO:0000313" key="7">
    <source>
        <dbReference type="Proteomes" id="UP000198781"/>
    </source>
</evidence>
<dbReference type="Gene3D" id="3.30.565.10">
    <property type="entry name" value="Histidine kinase-like ATPase, C-terminal domain"/>
    <property type="match status" value="1"/>
</dbReference>
<name>A0A1G6YTV9_9BURK</name>
<evidence type="ECO:0000256" key="1">
    <source>
        <dbReference type="ARBA" id="ARBA00022679"/>
    </source>
</evidence>
<feature type="transmembrane region" description="Helical" evidence="4">
    <location>
        <begin position="182"/>
        <end position="202"/>
    </location>
</feature>
<dbReference type="AlphaFoldDB" id="A0A1G6YTV9"/>
<feature type="transmembrane region" description="Helical" evidence="4">
    <location>
        <begin position="363"/>
        <end position="385"/>
    </location>
</feature>
<dbReference type="SUPFAM" id="SSF55874">
    <property type="entry name" value="ATPase domain of HSP90 chaperone/DNA topoisomerase II/histidine kinase"/>
    <property type="match status" value="1"/>
</dbReference>
<keyword evidence="7" id="KW-1185">Reference proteome</keyword>
<keyword evidence="1" id="KW-0808">Transferase</keyword>
<dbReference type="EMBL" id="FMZC01000010">
    <property type="protein sequence ID" value="SDD92996.1"/>
    <property type="molecule type" value="Genomic_DNA"/>
</dbReference>
<evidence type="ECO:0000256" key="3">
    <source>
        <dbReference type="ARBA" id="ARBA00023012"/>
    </source>
</evidence>